<gene>
    <name evidence="6" type="ORF">H9980_06915</name>
</gene>
<dbReference type="PIRSF" id="PIRSF006806">
    <property type="entry name" value="FTHF_cligase"/>
    <property type="match status" value="1"/>
</dbReference>
<dbReference type="GO" id="GO:0035999">
    <property type="term" value="P:tetrahydrofolate interconversion"/>
    <property type="evidence" value="ECO:0007669"/>
    <property type="project" value="TreeGrafter"/>
</dbReference>
<dbReference type="GO" id="GO:0005524">
    <property type="term" value="F:ATP binding"/>
    <property type="evidence" value="ECO:0007669"/>
    <property type="project" value="UniProtKB-KW"/>
</dbReference>
<organism evidence="6 7">
    <name type="scientific">Candidatus Erysipelatoclostridium merdavium</name>
    <dbReference type="NCBI Taxonomy" id="2838566"/>
    <lineage>
        <taxon>Bacteria</taxon>
        <taxon>Bacillati</taxon>
        <taxon>Bacillota</taxon>
        <taxon>Erysipelotrichia</taxon>
        <taxon>Erysipelotrichales</taxon>
        <taxon>Erysipelotrichales incertae sedis</taxon>
    </lineage>
</organism>
<feature type="binding site" evidence="4">
    <location>
        <position position="49"/>
    </location>
    <ligand>
        <name>substrate</name>
    </ligand>
</feature>
<dbReference type="EC" id="6.3.3.2" evidence="5"/>
<dbReference type="PANTHER" id="PTHR23407">
    <property type="entry name" value="ATPASE INHIBITOR/5-FORMYLTETRAHYDROFOLATE CYCLO-LIGASE"/>
    <property type="match status" value="1"/>
</dbReference>
<dbReference type="Proteomes" id="UP000886724">
    <property type="component" value="Unassembled WGS sequence"/>
</dbReference>
<reference evidence="6" key="1">
    <citation type="journal article" date="2021" name="PeerJ">
        <title>Extensive microbial diversity within the chicken gut microbiome revealed by metagenomics and culture.</title>
        <authorList>
            <person name="Gilroy R."/>
            <person name="Ravi A."/>
            <person name="Getino M."/>
            <person name="Pursley I."/>
            <person name="Horton D.L."/>
            <person name="Alikhan N.F."/>
            <person name="Baker D."/>
            <person name="Gharbi K."/>
            <person name="Hall N."/>
            <person name="Watson M."/>
            <person name="Adriaenssens E.M."/>
            <person name="Foster-Nyarko E."/>
            <person name="Jarju S."/>
            <person name="Secka A."/>
            <person name="Antonio M."/>
            <person name="Oren A."/>
            <person name="Chaudhuri R.R."/>
            <person name="La Ragione R."/>
            <person name="Hildebrand F."/>
            <person name="Pallen M.J."/>
        </authorList>
    </citation>
    <scope>NUCLEOTIDE SEQUENCE</scope>
    <source>
        <strain evidence="6">ChiGjej1B1-14440</strain>
    </source>
</reference>
<dbReference type="InterPro" id="IPR024185">
    <property type="entry name" value="FTHF_cligase-like_sf"/>
</dbReference>
<dbReference type="GO" id="GO:0030272">
    <property type="term" value="F:5-formyltetrahydrofolate cyclo-ligase activity"/>
    <property type="evidence" value="ECO:0007669"/>
    <property type="project" value="UniProtKB-EC"/>
</dbReference>
<evidence type="ECO:0000256" key="1">
    <source>
        <dbReference type="ARBA" id="ARBA00010638"/>
    </source>
</evidence>
<dbReference type="Pfam" id="PF01812">
    <property type="entry name" value="5-FTHF_cyc-lig"/>
    <property type="match status" value="1"/>
</dbReference>
<evidence type="ECO:0000256" key="3">
    <source>
        <dbReference type="ARBA" id="ARBA00022840"/>
    </source>
</evidence>
<comment type="cofactor">
    <cofactor evidence="5">
        <name>Mg(2+)</name>
        <dbReference type="ChEBI" id="CHEBI:18420"/>
    </cofactor>
</comment>
<dbReference type="SUPFAM" id="SSF100950">
    <property type="entry name" value="NagB/RpiA/CoA transferase-like"/>
    <property type="match status" value="1"/>
</dbReference>
<feature type="binding site" evidence="4">
    <location>
        <begin position="3"/>
        <end position="7"/>
    </location>
    <ligand>
        <name>ATP</name>
        <dbReference type="ChEBI" id="CHEBI:30616"/>
    </ligand>
</feature>
<dbReference type="InterPro" id="IPR037171">
    <property type="entry name" value="NagB/RpiA_transferase-like"/>
</dbReference>
<evidence type="ECO:0000256" key="5">
    <source>
        <dbReference type="RuleBase" id="RU361279"/>
    </source>
</evidence>
<reference evidence="6" key="2">
    <citation type="submission" date="2021-04" db="EMBL/GenBank/DDBJ databases">
        <authorList>
            <person name="Gilroy R."/>
        </authorList>
    </citation>
    <scope>NUCLEOTIDE SEQUENCE</scope>
    <source>
        <strain evidence="6">ChiGjej1B1-14440</strain>
    </source>
</reference>
<keyword evidence="3 4" id="KW-0067">ATP-binding</keyword>
<name>A0A9D2BMM2_9FIRM</name>
<protein>
    <recommendedName>
        <fullName evidence="5">5-formyltetrahydrofolate cyclo-ligase</fullName>
        <ecNumber evidence="5">6.3.3.2</ecNumber>
    </recommendedName>
</protein>
<feature type="binding site" evidence="4">
    <location>
        <begin position="128"/>
        <end position="136"/>
    </location>
    <ligand>
        <name>ATP</name>
        <dbReference type="ChEBI" id="CHEBI:30616"/>
    </ligand>
</feature>
<comment type="similarity">
    <text evidence="1 5">Belongs to the 5-formyltetrahydrofolate cyclo-ligase family.</text>
</comment>
<evidence type="ECO:0000256" key="2">
    <source>
        <dbReference type="ARBA" id="ARBA00022741"/>
    </source>
</evidence>
<comment type="caution">
    <text evidence="6">The sequence shown here is derived from an EMBL/GenBank/DDBJ whole genome shotgun (WGS) entry which is preliminary data.</text>
</comment>
<dbReference type="InterPro" id="IPR002698">
    <property type="entry name" value="FTHF_cligase"/>
</dbReference>
<dbReference type="Gene3D" id="3.40.50.10420">
    <property type="entry name" value="NagB/RpiA/CoA transferase-like"/>
    <property type="match status" value="1"/>
</dbReference>
<dbReference type="AlphaFoldDB" id="A0A9D2BMM2"/>
<evidence type="ECO:0000256" key="4">
    <source>
        <dbReference type="PIRSR" id="PIRSR006806-1"/>
    </source>
</evidence>
<evidence type="ECO:0000313" key="6">
    <source>
        <dbReference type="EMBL" id="HIX81686.1"/>
    </source>
</evidence>
<keyword evidence="6" id="KW-0436">Ligase</keyword>
<feature type="binding site" evidence="4">
    <location>
        <position position="54"/>
    </location>
    <ligand>
        <name>substrate</name>
    </ligand>
</feature>
<sequence>MDKSSLRKQMIKARLDLDSVNYTTKSNFIISKLKQHPDFIKAKTIGIYVSFRNEVNTISLIKEMLSNKNICVPKIEDKEMNFYQIKSFDELKPNYMKILEPDNHHFISKDQIDLMIVPIVAYDCFNNRLGYGGGYYDRYLSDYKGKIIGLAFSFQKVPLLPVEPFDLPISTIIDEK</sequence>
<dbReference type="PANTHER" id="PTHR23407:SF1">
    <property type="entry name" value="5-FORMYLTETRAHYDROFOLATE CYCLO-LIGASE"/>
    <property type="match status" value="1"/>
</dbReference>
<keyword evidence="5" id="KW-0460">Magnesium</keyword>
<keyword evidence="5" id="KW-0479">Metal-binding</keyword>
<dbReference type="EMBL" id="DXET01000149">
    <property type="protein sequence ID" value="HIX81686.1"/>
    <property type="molecule type" value="Genomic_DNA"/>
</dbReference>
<proteinExistence type="inferred from homology"/>
<evidence type="ECO:0000313" key="7">
    <source>
        <dbReference type="Proteomes" id="UP000886724"/>
    </source>
</evidence>
<comment type="catalytic activity">
    <reaction evidence="5">
        <text>(6S)-5-formyl-5,6,7,8-tetrahydrofolate + ATP = (6R)-5,10-methenyltetrahydrofolate + ADP + phosphate</text>
        <dbReference type="Rhea" id="RHEA:10488"/>
        <dbReference type="ChEBI" id="CHEBI:30616"/>
        <dbReference type="ChEBI" id="CHEBI:43474"/>
        <dbReference type="ChEBI" id="CHEBI:57455"/>
        <dbReference type="ChEBI" id="CHEBI:57457"/>
        <dbReference type="ChEBI" id="CHEBI:456216"/>
        <dbReference type="EC" id="6.3.3.2"/>
    </reaction>
</comment>
<dbReference type="GO" id="GO:0046872">
    <property type="term" value="F:metal ion binding"/>
    <property type="evidence" value="ECO:0007669"/>
    <property type="project" value="UniProtKB-KW"/>
</dbReference>
<keyword evidence="2 4" id="KW-0547">Nucleotide-binding</keyword>
<dbReference type="GO" id="GO:0009396">
    <property type="term" value="P:folic acid-containing compound biosynthetic process"/>
    <property type="evidence" value="ECO:0007669"/>
    <property type="project" value="TreeGrafter"/>
</dbReference>
<accession>A0A9D2BMM2</accession>
<dbReference type="NCBIfam" id="TIGR02727">
    <property type="entry name" value="MTHFS_bact"/>
    <property type="match status" value="1"/>
</dbReference>